<accession>A0ABP7SBK5</accession>
<evidence type="ECO:0000259" key="2">
    <source>
        <dbReference type="Pfam" id="PF00144"/>
    </source>
</evidence>
<evidence type="ECO:0000313" key="3">
    <source>
        <dbReference type="EMBL" id="GAA4009307.1"/>
    </source>
</evidence>
<evidence type="ECO:0000256" key="1">
    <source>
        <dbReference type="SAM" id="SignalP"/>
    </source>
</evidence>
<dbReference type="Gene3D" id="3.40.710.10">
    <property type="entry name" value="DD-peptidase/beta-lactamase superfamily"/>
    <property type="match status" value="1"/>
</dbReference>
<feature type="domain" description="Beta-lactamase-related" evidence="2">
    <location>
        <begin position="40"/>
        <end position="379"/>
    </location>
</feature>
<proteinExistence type="predicted"/>
<comment type="caution">
    <text evidence="3">The sequence shown here is derived from an EMBL/GenBank/DDBJ whole genome shotgun (WGS) entry which is preliminary data.</text>
</comment>
<dbReference type="PANTHER" id="PTHR46825:SF7">
    <property type="entry name" value="D-ALANYL-D-ALANINE CARBOXYPEPTIDASE"/>
    <property type="match status" value="1"/>
</dbReference>
<keyword evidence="3" id="KW-0378">Hydrolase</keyword>
<dbReference type="InterPro" id="IPR050491">
    <property type="entry name" value="AmpC-like"/>
</dbReference>
<dbReference type="EMBL" id="BAABAL010000012">
    <property type="protein sequence ID" value="GAA4009307.1"/>
    <property type="molecule type" value="Genomic_DNA"/>
</dbReference>
<dbReference type="PANTHER" id="PTHR46825">
    <property type="entry name" value="D-ALANYL-D-ALANINE-CARBOXYPEPTIDASE/ENDOPEPTIDASE AMPH"/>
    <property type="match status" value="1"/>
</dbReference>
<dbReference type="SUPFAM" id="SSF56601">
    <property type="entry name" value="beta-lactamase/transpeptidase-like"/>
    <property type="match status" value="1"/>
</dbReference>
<dbReference type="Pfam" id="PF00144">
    <property type="entry name" value="Beta-lactamase"/>
    <property type="match status" value="1"/>
</dbReference>
<sequence>MKHARRTLAAALAVVLLLGTTAPALAAPPGLAEVQRNLDLLTTADGVPGALAHVRDGDGRERTLTSGTAQIGTGRPMTGARDTFRIASVTKPFLAVTLLQLRVDLDAPVERYLPGVVRGRGAGAAIDGRRITVRQLLQHTSGIPEYSRAFDWSKPFPDQPVGYLDLALALAPTGEPGQRWAYSNTNYLLAGMIVNRLAGKDFRAVTEERVLRLLGMTATYWPAKTEYALRGGHAQHYGVHPANPAAGVVDITSFPGYELGASGGLVSTPADLARFWRGLESGRLLPRHLVRSMTADMRPVEGQDFSYGLGIGSIPLSCGGSVLAHSGDVPGVTTYSGHSPATRPHASGPRPDRTVTVFITTNSNTAERARHLTAAFDAAFCSR</sequence>
<name>A0ABP7SBK5_9PSEU</name>
<dbReference type="RefSeq" id="WP_344875877.1">
    <property type="nucleotide sequence ID" value="NZ_BAABAL010000012.1"/>
</dbReference>
<organism evidence="3 4">
    <name type="scientific">Allokutzneria multivorans</name>
    <dbReference type="NCBI Taxonomy" id="1142134"/>
    <lineage>
        <taxon>Bacteria</taxon>
        <taxon>Bacillati</taxon>
        <taxon>Actinomycetota</taxon>
        <taxon>Actinomycetes</taxon>
        <taxon>Pseudonocardiales</taxon>
        <taxon>Pseudonocardiaceae</taxon>
        <taxon>Allokutzneria</taxon>
    </lineage>
</organism>
<dbReference type="Proteomes" id="UP001501747">
    <property type="component" value="Unassembled WGS sequence"/>
</dbReference>
<keyword evidence="1" id="KW-0732">Signal</keyword>
<dbReference type="InterPro" id="IPR001466">
    <property type="entry name" value="Beta-lactam-related"/>
</dbReference>
<keyword evidence="4" id="KW-1185">Reference proteome</keyword>
<protein>
    <submittedName>
        <fullName evidence="3">Serine hydrolase domain-containing protein</fullName>
    </submittedName>
</protein>
<feature type="signal peptide" evidence="1">
    <location>
        <begin position="1"/>
        <end position="26"/>
    </location>
</feature>
<reference evidence="4" key="1">
    <citation type="journal article" date="2019" name="Int. J. Syst. Evol. Microbiol.">
        <title>The Global Catalogue of Microorganisms (GCM) 10K type strain sequencing project: providing services to taxonomists for standard genome sequencing and annotation.</title>
        <authorList>
            <consortium name="The Broad Institute Genomics Platform"/>
            <consortium name="The Broad Institute Genome Sequencing Center for Infectious Disease"/>
            <person name="Wu L."/>
            <person name="Ma J."/>
        </authorList>
    </citation>
    <scope>NUCLEOTIDE SEQUENCE [LARGE SCALE GENOMIC DNA]</scope>
    <source>
        <strain evidence="4">JCM 17342</strain>
    </source>
</reference>
<gene>
    <name evidence="3" type="ORF">GCM10022247_34290</name>
</gene>
<evidence type="ECO:0000313" key="4">
    <source>
        <dbReference type="Proteomes" id="UP001501747"/>
    </source>
</evidence>
<dbReference type="GO" id="GO:0016787">
    <property type="term" value="F:hydrolase activity"/>
    <property type="evidence" value="ECO:0007669"/>
    <property type="project" value="UniProtKB-KW"/>
</dbReference>
<feature type="chain" id="PRO_5046496289" evidence="1">
    <location>
        <begin position="27"/>
        <end position="383"/>
    </location>
</feature>
<dbReference type="InterPro" id="IPR012338">
    <property type="entry name" value="Beta-lactam/transpept-like"/>
</dbReference>